<dbReference type="GO" id="GO:0006897">
    <property type="term" value="P:endocytosis"/>
    <property type="evidence" value="ECO:0007669"/>
    <property type="project" value="TreeGrafter"/>
</dbReference>
<dbReference type="InterPro" id="IPR001401">
    <property type="entry name" value="Dynamin_GTPase"/>
</dbReference>
<dbReference type="GO" id="GO:0003924">
    <property type="term" value="F:GTPase activity"/>
    <property type="evidence" value="ECO:0007669"/>
    <property type="project" value="InterPro"/>
</dbReference>
<sequence>MQLTELSGSQYAARRKELLALLKQLRATGAEGELQLPRIIVIGNQSAGKSSVVEAISGISVPRDAGTCTRCPMECRLSGSSGTWSCQISIRRAFDAFGNALDKVSEIPFGKLITNKEDVEPALRRAQIATLNPQISLGTIASQTMAELADQSYASNPSLQFSRDTICVDLEGPELTDLAFIDLPGLIQNADPQLVNLVEGVVKSHIEGYGLILVALPMTDDIENQKALWLANKADPKGLRTIGVLTKPDMLLPSSVKATELWLDVIEGRRHPLTHGYYCTRSPDDSERAAGVTPTQSRESEITFFSETTPWSTSTHKDRFGTNHLISTLSTLLVGNVHDTLPTINKEAERLLELTNTELATIPKEPDSEPATYMLRLISSFCDDIQRQVVGGFDVGTLVQENKESYAIFKKNIRETAPNFMPFPKPSSFVFGVEVSSGKHIRDQVDSQTKADPCYLDDMRRHIKSSIARELPNNVPFLAKEHLIVEFQKTWPSHIDTCFLTVYNSTKMAAEWCVEQRFKQFGKLAADVKTHVFELIHQRFAICMEILRPILEAEKTPYTQNTHYLSDSCAKWMAKYKDGRTGKNNNLELATKKRKFSEDSFEGRPSPTSPVSTFRAASKPITVSSRPTNYVVHETAPAQPTQKSTPTRSSWSHGNRGKKSSVEPGEDTTSDKEAKITNALASLAELGYIGLTTTDLGKLNPTDEYESELQVMAEVRGYFQIAYKRIIDNVPSLIDLVFVKPVGKELQAFLISKFSLGAADANNRCALYLAESPVVTARRKELLAKKERLEAVQRALRDFGLT</sequence>
<evidence type="ECO:0000313" key="6">
    <source>
        <dbReference type="EMBL" id="KAF9459501.1"/>
    </source>
</evidence>
<dbReference type="SMART" id="SM00053">
    <property type="entry name" value="DYNc"/>
    <property type="match status" value="1"/>
</dbReference>
<feature type="domain" description="GED" evidence="4">
    <location>
        <begin position="708"/>
        <end position="802"/>
    </location>
</feature>
<dbReference type="AlphaFoldDB" id="A0A9P6CBF7"/>
<reference evidence="6" key="1">
    <citation type="submission" date="2020-11" db="EMBL/GenBank/DDBJ databases">
        <authorList>
            <consortium name="DOE Joint Genome Institute"/>
            <person name="Ahrendt S."/>
            <person name="Riley R."/>
            <person name="Andreopoulos W."/>
            <person name="Labutti K."/>
            <person name="Pangilinan J."/>
            <person name="Ruiz-Duenas F.J."/>
            <person name="Barrasa J.M."/>
            <person name="Sanchez-Garcia M."/>
            <person name="Camarero S."/>
            <person name="Miyauchi S."/>
            <person name="Serrano A."/>
            <person name="Linde D."/>
            <person name="Babiker R."/>
            <person name="Drula E."/>
            <person name="Ayuso-Fernandez I."/>
            <person name="Pacheco R."/>
            <person name="Padilla G."/>
            <person name="Ferreira P."/>
            <person name="Barriuso J."/>
            <person name="Kellner H."/>
            <person name="Castanera R."/>
            <person name="Alfaro M."/>
            <person name="Ramirez L."/>
            <person name="Pisabarro A.G."/>
            <person name="Kuo A."/>
            <person name="Tritt A."/>
            <person name="Lipzen A."/>
            <person name="He G."/>
            <person name="Yan M."/>
            <person name="Ng V."/>
            <person name="Cullen D."/>
            <person name="Martin F."/>
            <person name="Rosso M.-N."/>
            <person name="Henrissat B."/>
            <person name="Hibbett D."/>
            <person name="Martinez A.T."/>
            <person name="Grigoriev I.V."/>
        </authorList>
    </citation>
    <scope>NUCLEOTIDE SEQUENCE</scope>
    <source>
        <strain evidence="6">CBS 247.69</strain>
    </source>
</reference>
<dbReference type="OrthoDB" id="5061070at2759"/>
<dbReference type="PROSITE" id="PS51388">
    <property type="entry name" value="GED"/>
    <property type="match status" value="1"/>
</dbReference>
<dbReference type="InterPro" id="IPR000375">
    <property type="entry name" value="Dynamin_stalk"/>
</dbReference>
<evidence type="ECO:0000256" key="3">
    <source>
        <dbReference type="SAM" id="MobiDB-lite"/>
    </source>
</evidence>
<dbReference type="GO" id="GO:0008017">
    <property type="term" value="F:microtubule binding"/>
    <property type="evidence" value="ECO:0007669"/>
    <property type="project" value="TreeGrafter"/>
</dbReference>
<dbReference type="GO" id="GO:0048312">
    <property type="term" value="P:intracellular distribution of mitochondria"/>
    <property type="evidence" value="ECO:0007669"/>
    <property type="project" value="TreeGrafter"/>
</dbReference>
<proteinExistence type="predicted"/>
<dbReference type="InterPro" id="IPR020850">
    <property type="entry name" value="GED_dom"/>
</dbReference>
<evidence type="ECO:0000256" key="1">
    <source>
        <dbReference type="ARBA" id="ARBA00022741"/>
    </source>
</evidence>
<dbReference type="GO" id="GO:0016559">
    <property type="term" value="P:peroxisome fission"/>
    <property type="evidence" value="ECO:0007669"/>
    <property type="project" value="TreeGrafter"/>
</dbReference>
<feature type="region of interest" description="Disordered" evidence="3">
    <location>
        <begin position="583"/>
        <end position="672"/>
    </location>
</feature>
<dbReference type="InterPro" id="IPR027417">
    <property type="entry name" value="P-loop_NTPase"/>
</dbReference>
<evidence type="ECO:0000259" key="5">
    <source>
        <dbReference type="PROSITE" id="PS51718"/>
    </source>
</evidence>
<keyword evidence="2" id="KW-0342">GTP-binding</keyword>
<dbReference type="SUPFAM" id="SSF52540">
    <property type="entry name" value="P-loop containing nucleoside triphosphate hydrolases"/>
    <property type="match status" value="1"/>
</dbReference>
<accession>A0A9P6CBF7</accession>
<dbReference type="EMBL" id="MU150315">
    <property type="protein sequence ID" value="KAF9459501.1"/>
    <property type="molecule type" value="Genomic_DNA"/>
</dbReference>
<keyword evidence="7" id="KW-1185">Reference proteome</keyword>
<dbReference type="InterPro" id="IPR045063">
    <property type="entry name" value="Dynamin_N"/>
</dbReference>
<dbReference type="GO" id="GO:0005525">
    <property type="term" value="F:GTP binding"/>
    <property type="evidence" value="ECO:0007669"/>
    <property type="project" value="InterPro"/>
</dbReference>
<dbReference type="Gene3D" id="3.40.50.300">
    <property type="entry name" value="P-loop containing nucleotide triphosphate hydrolases"/>
    <property type="match status" value="1"/>
</dbReference>
<keyword evidence="6" id="KW-0378">Hydrolase</keyword>
<dbReference type="PRINTS" id="PR00195">
    <property type="entry name" value="DYNAMIN"/>
</dbReference>
<dbReference type="Pfam" id="PF02212">
    <property type="entry name" value="GED"/>
    <property type="match status" value="1"/>
</dbReference>
<dbReference type="PANTHER" id="PTHR11566">
    <property type="entry name" value="DYNAMIN"/>
    <property type="match status" value="1"/>
</dbReference>
<dbReference type="GO" id="GO:0016020">
    <property type="term" value="C:membrane"/>
    <property type="evidence" value="ECO:0007669"/>
    <property type="project" value="TreeGrafter"/>
</dbReference>
<feature type="domain" description="Dynamin-type G" evidence="5">
    <location>
        <begin position="33"/>
        <end position="342"/>
    </location>
</feature>
<keyword evidence="1" id="KW-0547">Nucleotide-binding</keyword>
<dbReference type="CDD" id="cd08771">
    <property type="entry name" value="DLP_1"/>
    <property type="match status" value="1"/>
</dbReference>
<dbReference type="Gene3D" id="1.20.120.1240">
    <property type="entry name" value="Dynamin, middle domain"/>
    <property type="match status" value="1"/>
</dbReference>
<dbReference type="PROSITE" id="PS51718">
    <property type="entry name" value="G_DYNAMIN_2"/>
    <property type="match status" value="1"/>
</dbReference>
<name>A0A9P6CBF7_9AGAR</name>
<dbReference type="InterPro" id="IPR003130">
    <property type="entry name" value="GED"/>
</dbReference>
<dbReference type="PANTHER" id="PTHR11566:SF21">
    <property type="entry name" value="DYNAMIN RELATED PROTEIN 1, ISOFORM A"/>
    <property type="match status" value="1"/>
</dbReference>
<organism evidence="6 7">
    <name type="scientific">Collybia nuda</name>
    <dbReference type="NCBI Taxonomy" id="64659"/>
    <lineage>
        <taxon>Eukaryota</taxon>
        <taxon>Fungi</taxon>
        <taxon>Dikarya</taxon>
        <taxon>Basidiomycota</taxon>
        <taxon>Agaricomycotina</taxon>
        <taxon>Agaricomycetes</taxon>
        <taxon>Agaricomycetidae</taxon>
        <taxon>Agaricales</taxon>
        <taxon>Tricholomatineae</taxon>
        <taxon>Clitocybaceae</taxon>
        <taxon>Collybia</taxon>
    </lineage>
</organism>
<dbReference type="Pfam" id="PF01031">
    <property type="entry name" value="Dynamin_M"/>
    <property type="match status" value="1"/>
</dbReference>
<dbReference type="Proteomes" id="UP000807353">
    <property type="component" value="Unassembled WGS sequence"/>
</dbReference>
<protein>
    <submittedName>
        <fullName evidence="6">P-loop containing nucleoside triphosphate hydrolase protein</fullName>
    </submittedName>
</protein>
<dbReference type="GO" id="GO:0000266">
    <property type="term" value="P:mitochondrial fission"/>
    <property type="evidence" value="ECO:0007669"/>
    <property type="project" value="TreeGrafter"/>
</dbReference>
<dbReference type="Pfam" id="PF00350">
    <property type="entry name" value="Dynamin_N"/>
    <property type="match status" value="1"/>
</dbReference>
<dbReference type="GO" id="GO:0005874">
    <property type="term" value="C:microtubule"/>
    <property type="evidence" value="ECO:0007669"/>
    <property type="project" value="TreeGrafter"/>
</dbReference>
<dbReference type="GO" id="GO:0005739">
    <property type="term" value="C:mitochondrion"/>
    <property type="evidence" value="ECO:0007669"/>
    <property type="project" value="TreeGrafter"/>
</dbReference>
<dbReference type="InterPro" id="IPR022812">
    <property type="entry name" value="Dynamin"/>
</dbReference>
<evidence type="ECO:0000256" key="2">
    <source>
        <dbReference type="ARBA" id="ARBA00023134"/>
    </source>
</evidence>
<feature type="compositionally biased region" description="Polar residues" evidence="3">
    <location>
        <begin position="638"/>
        <end position="653"/>
    </location>
</feature>
<gene>
    <name evidence="6" type="ORF">BDZ94DRAFT_1171486</name>
</gene>
<evidence type="ECO:0000313" key="7">
    <source>
        <dbReference type="Proteomes" id="UP000807353"/>
    </source>
</evidence>
<evidence type="ECO:0000259" key="4">
    <source>
        <dbReference type="PROSITE" id="PS51388"/>
    </source>
</evidence>
<dbReference type="InterPro" id="IPR030381">
    <property type="entry name" value="G_DYNAMIN_dom"/>
</dbReference>
<comment type="caution">
    <text evidence="6">The sequence shown here is derived from an EMBL/GenBank/DDBJ whole genome shotgun (WGS) entry which is preliminary data.</text>
</comment>